<reference evidence="2 3" key="1">
    <citation type="submission" date="2017-05" db="EMBL/GenBank/DDBJ databases">
        <title>The complete genome sequence of Deinococcus ficus isolated from the rhizosphere of the Ficus religiosa L. in Taiwan.</title>
        <authorList>
            <person name="Wu K.-M."/>
            <person name="Liao T.-L."/>
            <person name="Liu Y.-M."/>
            <person name="Young C.-C."/>
            <person name="Tsai S.-F."/>
        </authorList>
    </citation>
    <scope>NUCLEOTIDE SEQUENCE [LARGE SCALE GENOMIC DNA]</scope>
    <source>
        <strain evidence="2 3">CC-FR2-10</strain>
        <plasmid evidence="3">pdfi2</plasmid>
    </source>
</reference>
<dbReference type="InterPro" id="IPR029016">
    <property type="entry name" value="GAF-like_dom_sf"/>
</dbReference>
<dbReference type="RefSeq" id="WP_051307514.1">
    <property type="nucleotide sequence ID" value="NZ_CP021083.1"/>
</dbReference>
<dbReference type="GO" id="GO:0043709">
    <property type="term" value="P:cell adhesion involved in single-species biofilm formation"/>
    <property type="evidence" value="ECO:0007669"/>
    <property type="project" value="TreeGrafter"/>
</dbReference>
<geneLocation type="plasmid" evidence="3">
    <name>pdfi2</name>
</geneLocation>
<dbReference type="PANTHER" id="PTHR45138">
    <property type="entry name" value="REGULATORY COMPONENTS OF SENSORY TRANSDUCTION SYSTEM"/>
    <property type="match status" value="1"/>
</dbReference>
<dbReference type="Proteomes" id="UP000259030">
    <property type="component" value="Plasmid pDFI2"/>
</dbReference>
<dbReference type="InterPro" id="IPR000160">
    <property type="entry name" value="GGDEF_dom"/>
</dbReference>
<dbReference type="GO" id="GO:1902201">
    <property type="term" value="P:negative regulation of bacterial-type flagellum-dependent cell motility"/>
    <property type="evidence" value="ECO:0007669"/>
    <property type="project" value="TreeGrafter"/>
</dbReference>
<evidence type="ECO:0000259" key="1">
    <source>
        <dbReference type="PROSITE" id="PS50887"/>
    </source>
</evidence>
<dbReference type="EMBL" id="CP021083">
    <property type="protein sequence ID" value="ASN83031.1"/>
    <property type="molecule type" value="Genomic_DNA"/>
</dbReference>
<feature type="domain" description="GGDEF" evidence="1">
    <location>
        <begin position="367"/>
        <end position="511"/>
    </location>
</feature>
<dbReference type="InterPro" id="IPR003018">
    <property type="entry name" value="GAF"/>
</dbReference>
<dbReference type="NCBIfam" id="TIGR00254">
    <property type="entry name" value="GGDEF"/>
    <property type="match status" value="1"/>
</dbReference>
<dbReference type="PANTHER" id="PTHR45138:SF9">
    <property type="entry name" value="DIGUANYLATE CYCLASE DGCM-RELATED"/>
    <property type="match status" value="1"/>
</dbReference>
<proteinExistence type="predicted"/>
<dbReference type="CDD" id="cd01949">
    <property type="entry name" value="GGDEF"/>
    <property type="match status" value="1"/>
</dbReference>
<dbReference type="GO" id="GO:0052621">
    <property type="term" value="F:diguanylate cyclase activity"/>
    <property type="evidence" value="ECO:0007669"/>
    <property type="project" value="TreeGrafter"/>
</dbReference>
<dbReference type="KEGG" id="dfc:DFI_17785"/>
<dbReference type="AlphaFoldDB" id="A0A221T2D9"/>
<dbReference type="InterPro" id="IPR043128">
    <property type="entry name" value="Rev_trsase/Diguanyl_cyclase"/>
</dbReference>
<evidence type="ECO:0000313" key="2">
    <source>
        <dbReference type="EMBL" id="ASN83031.1"/>
    </source>
</evidence>
<dbReference type="SUPFAM" id="SSF55073">
    <property type="entry name" value="Nucleotide cyclase"/>
    <property type="match status" value="1"/>
</dbReference>
<dbReference type="SMART" id="SM00267">
    <property type="entry name" value="GGDEF"/>
    <property type="match status" value="1"/>
</dbReference>
<dbReference type="InterPro" id="IPR050469">
    <property type="entry name" value="Diguanylate_Cyclase"/>
</dbReference>
<organism evidence="2 3">
    <name type="scientific">Deinococcus ficus</name>
    <dbReference type="NCBI Taxonomy" id="317577"/>
    <lineage>
        <taxon>Bacteria</taxon>
        <taxon>Thermotogati</taxon>
        <taxon>Deinococcota</taxon>
        <taxon>Deinococci</taxon>
        <taxon>Deinococcales</taxon>
        <taxon>Deinococcaceae</taxon>
        <taxon>Deinococcus</taxon>
    </lineage>
</organism>
<keyword evidence="3" id="KW-1185">Reference proteome</keyword>
<dbReference type="GO" id="GO:0005886">
    <property type="term" value="C:plasma membrane"/>
    <property type="evidence" value="ECO:0007669"/>
    <property type="project" value="TreeGrafter"/>
</dbReference>
<keyword evidence="2" id="KW-0614">Plasmid</keyword>
<dbReference type="SMART" id="SM00065">
    <property type="entry name" value="GAF"/>
    <property type="match status" value="1"/>
</dbReference>
<name>A0A221T2D9_9DEIO</name>
<dbReference type="InterPro" id="IPR029787">
    <property type="entry name" value="Nucleotide_cyclase"/>
</dbReference>
<dbReference type="PROSITE" id="PS50887">
    <property type="entry name" value="GGDEF"/>
    <property type="match status" value="1"/>
</dbReference>
<evidence type="ECO:0000313" key="3">
    <source>
        <dbReference type="Proteomes" id="UP000259030"/>
    </source>
</evidence>
<dbReference type="Gene3D" id="3.30.450.40">
    <property type="match status" value="1"/>
</dbReference>
<protein>
    <submittedName>
        <fullName evidence="2">GGDEF domain-containing protein</fullName>
    </submittedName>
</protein>
<dbReference type="STRING" id="317577.GCA_000419625_03293"/>
<sequence length="511" mass="55214">MTDFPSPLPDPSAAAPGGVSAERLTASLAEVLTELVGTSTGPADLAGAARWVHGTFGVAGVAGLQVRAGGLRRLRAWDAGTPQDVPLALNDLAALRTGTAALRPGGLLLPLHGRYRARYALWIWAPGRAWTAAEQATLRLLALAVGSELERLQADRHLHTLQALHRDLLGGAHTLAYQELLRHAIATIPGAETGSLAVFDGDCFRYVASQTHDEEELTQVSFRLEDSRDRWYGLGLESWSRGVPRVARGSALVEQGQRYLQGDRLIEGNLASLDTIQANITVPILYAGQVTALLNIDSLTDPDAFADDSVDLAASFGVQASLILHEVRLREEITAAARTDDLTGLPNRRAFNETLRLELDAARVHGSPLTLLLMDVHRFKRLNDTFGHAAGDEALRHLGNVLSQPLASGNRTWVPGHRRGAGDRPSHPAPDRYLAFRWGGDEFAVLLPGATEAEGRLVRRSVQQAAAEGQPGEQVLLDVGVATLTPDDPLGAVLLRLADERMYEDKRRHDR</sequence>
<dbReference type="Pfam" id="PF00990">
    <property type="entry name" value="GGDEF"/>
    <property type="match status" value="2"/>
</dbReference>
<accession>A0A221T2D9</accession>
<dbReference type="Gene3D" id="3.30.70.270">
    <property type="match status" value="1"/>
</dbReference>
<gene>
    <name evidence="2" type="ORF">DFI_17785</name>
</gene>
<dbReference type="SUPFAM" id="SSF55781">
    <property type="entry name" value="GAF domain-like"/>
    <property type="match status" value="1"/>
</dbReference>